<evidence type="ECO:0000256" key="2">
    <source>
        <dbReference type="ARBA" id="ARBA00010701"/>
    </source>
</evidence>
<dbReference type="Gene3D" id="3.40.50.1820">
    <property type="entry name" value="alpha/beta hydrolase"/>
    <property type="match status" value="1"/>
</dbReference>
<name>A0A921ZQA5_MANSE</name>
<dbReference type="GO" id="GO:0017171">
    <property type="term" value="F:serine hydrolase activity"/>
    <property type="evidence" value="ECO:0007669"/>
    <property type="project" value="TreeGrafter"/>
</dbReference>
<keyword evidence="3" id="KW-0964">Secreted</keyword>
<reference evidence="7" key="1">
    <citation type="journal article" date="2016" name="Insect Biochem. Mol. Biol.">
        <title>Multifaceted biological insights from a draft genome sequence of the tobacco hornworm moth, Manduca sexta.</title>
        <authorList>
            <person name="Kanost M.R."/>
            <person name="Arrese E.L."/>
            <person name="Cao X."/>
            <person name="Chen Y.R."/>
            <person name="Chellapilla S."/>
            <person name="Goldsmith M.R."/>
            <person name="Grosse-Wilde E."/>
            <person name="Heckel D.G."/>
            <person name="Herndon N."/>
            <person name="Jiang H."/>
            <person name="Papanicolaou A."/>
            <person name="Qu J."/>
            <person name="Soulages J.L."/>
            <person name="Vogel H."/>
            <person name="Walters J."/>
            <person name="Waterhouse R.M."/>
            <person name="Ahn S.J."/>
            <person name="Almeida F.C."/>
            <person name="An C."/>
            <person name="Aqrawi P."/>
            <person name="Bretschneider A."/>
            <person name="Bryant W.B."/>
            <person name="Bucks S."/>
            <person name="Chao H."/>
            <person name="Chevignon G."/>
            <person name="Christen J.M."/>
            <person name="Clarke D.F."/>
            <person name="Dittmer N.T."/>
            <person name="Ferguson L.C.F."/>
            <person name="Garavelou S."/>
            <person name="Gordon K.H.J."/>
            <person name="Gunaratna R.T."/>
            <person name="Han Y."/>
            <person name="Hauser F."/>
            <person name="He Y."/>
            <person name="Heidel-Fischer H."/>
            <person name="Hirsh A."/>
            <person name="Hu Y."/>
            <person name="Jiang H."/>
            <person name="Kalra D."/>
            <person name="Klinner C."/>
            <person name="Konig C."/>
            <person name="Kovar C."/>
            <person name="Kroll A.R."/>
            <person name="Kuwar S.S."/>
            <person name="Lee S.L."/>
            <person name="Lehman R."/>
            <person name="Li K."/>
            <person name="Li Z."/>
            <person name="Liang H."/>
            <person name="Lovelace S."/>
            <person name="Lu Z."/>
            <person name="Mansfield J.H."/>
            <person name="McCulloch K.J."/>
            <person name="Mathew T."/>
            <person name="Morton B."/>
            <person name="Muzny D.M."/>
            <person name="Neunemann D."/>
            <person name="Ongeri F."/>
            <person name="Pauchet Y."/>
            <person name="Pu L.L."/>
            <person name="Pyrousis I."/>
            <person name="Rao X.J."/>
            <person name="Redding A."/>
            <person name="Roesel C."/>
            <person name="Sanchez-Gracia A."/>
            <person name="Schaack S."/>
            <person name="Shukla A."/>
            <person name="Tetreau G."/>
            <person name="Wang Y."/>
            <person name="Xiong G.H."/>
            <person name="Traut W."/>
            <person name="Walsh T.K."/>
            <person name="Worley K.C."/>
            <person name="Wu D."/>
            <person name="Wu W."/>
            <person name="Wu Y.Q."/>
            <person name="Zhang X."/>
            <person name="Zou Z."/>
            <person name="Zucker H."/>
            <person name="Briscoe A.D."/>
            <person name="Burmester T."/>
            <person name="Clem R.J."/>
            <person name="Feyereisen R."/>
            <person name="Grimmelikhuijzen C.J.P."/>
            <person name="Hamodrakas S.J."/>
            <person name="Hansson B.S."/>
            <person name="Huguet E."/>
            <person name="Jermiin L.S."/>
            <person name="Lan Q."/>
            <person name="Lehman H.K."/>
            <person name="Lorenzen M."/>
            <person name="Merzendorfer H."/>
            <person name="Michalopoulos I."/>
            <person name="Morton D.B."/>
            <person name="Muthukrishnan S."/>
            <person name="Oakeshott J.G."/>
            <person name="Palmer W."/>
            <person name="Park Y."/>
            <person name="Passarelli A.L."/>
            <person name="Rozas J."/>
            <person name="Schwartz L.M."/>
            <person name="Smith W."/>
            <person name="Southgate A."/>
            <person name="Vilcinskas A."/>
            <person name="Vogt R."/>
            <person name="Wang P."/>
            <person name="Werren J."/>
            <person name="Yu X.Q."/>
            <person name="Zhou J.J."/>
            <person name="Brown S.J."/>
            <person name="Scherer S.E."/>
            <person name="Richards S."/>
            <person name="Blissard G.W."/>
        </authorList>
    </citation>
    <scope>NUCLEOTIDE SEQUENCE</scope>
</reference>
<evidence type="ECO:0000256" key="4">
    <source>
        <dbReference type="RuleBase" id="RU004262"/>
    </source>
</evidence>
<dbReference type="EMBL" id="JH668827">
    <property type="protein sequence ID" value="KAG6462270.1"/>
    <property type="molecule type" value="Genomic_DNA"/>
</dbReference>
<proteinExistence type="evidence at transcript level"/>
<organism evidence="7 9">
    <name type="scientific">Manduca sexta</name>
    <name type="common">Tobacco hawkmoth</name>
    <name type="synonym">Tobacco hornworm</name>
    <dbReference type="NCBI Taxonomy" id="7130"/>
    <lineage>
        <taxon>Eukaryota</taxon>
        <taxon>Metazoa</taxon>
        <taxon>Ecdysozoa</taxon>
        <taxon>Arthropoda</taxon>
        <taxon>Hexapoda</taxon>
        <taxon>Insecta</taxon>
        <taxon>Pterygota</taxon>
        <taxon>Neoptera</taxon>
        <taxon>Endopterygota</taxon>
        <taxon>Lepidoptera</taxon>
        <taxon>Glossata</taxon>
        <taxon>Ditrysia</taxon>
        <taxon>Bombycoidea</taxon>
        <taxon>Sphingidae</taxon>
        <taxon>Sphinginae</taxon>
        <taxon>Sphingini</taxon>
        <taxon>Manduca</taxon>
    </lineage>
</organism>
<evidence type="ECO:0000313" key="7">
    <source>
        <dbReference type="EMBL" id="KAG6462270.1"/>
    </source>
</evidence>
<feature type="signal peptide" evidence="5">
    <location>
        <begin position="1"/>
        <end position="17"/>
    </location>
</feature>
<dbReference type="InterPro" id="IPR029058">
    <property type="entry name" value="AB_hydrolase_fold"/>
</dbReference>
<dbReference type="PRINTS" id="PR00821">
    <property type="entry name" value="TAGLIPASE"/>
</dbReference>
<keyword evidence="9" id="KW-1185">Reference proteome</keyword>
<dbReference type="SUPFAM" id="SSF53474">
    <property type="entry name" value="alpha/beta-Hydrolases"/>
    <property type="match status" value="1"/>
</dbReference>
<dbReference type="PANTHER" id="PTHR11610:SF173">
    <property type="entry name" value="LIPASE DOMAIN-CONTAINING PROTEIN-RELATED"/>
    <property type="match status" value="1"/>
</dbReference>
<evidence type="ECO:0000313" key="9">
    <source>
        <dbReference type="Proteomes" id="UP000791440"/>
    </source>
</evidence>
<evidence type="ECO:0000256" key="3">
    <source>
        <dbReference type="ARBA" id="ARBA00022525"/>
    </source>
</evidence>
<dbReference type="EMBL" id="ON929104">
    <property type="protein sequence ID" value="UXP71886.1"/>
    <property type="molecule type" value="mRNA"/>
</dbReference>
<accession>A0A921ZQA5</accession>
<evidence type="ECO:0000259" key="6">
    <source>
        <dbReference type="Pfam" id="PF00151"/>
    </source>
</evidence>
<sequence>MVKVCLVLAVGLAVASALPASDPVISKWDDQGPRYDYLEADDGSLHLVDNWMKLSDYSRMARYNPDRTNAYHLFTWRNPTISQPLVMGDVNRLRNSNFDGSKRTIILMHGFMGSVTSGFNTVLVPAFLSYEDVNVIILDWSSGSHWGPNAALAAEAAARFVNWLNSQSGGSPARYHIVGYSVGGHGAAILARHVNGNVAYVTGLDPAMRWDSNNVFRPNDAAYTEIIHTNAGNMGILEPHAHVDFYPNGGSGQPGCNTALCDHYRSYYFMAETLRTGGFTGHRCNTLTDAQRGTCNPNSTLRMGGRNPKTGSRGLFFLATNPFSPFSRG</sequence>
<dbReference type="PANTHER" id="PTHR11610">
    <property type="entry name" value="LIPASE"/>
    <property type="match status" value="1"/>
</dbReference>
<dbReference type="GO" id="GO:0016042">
    <property type="term" value="P:lipid catabolic process"/>
    <property type="evidence" value="ECO:0007669"/>
    <property type="project" value="TreeGrafter"/>
</dbReference>
<gene>
    <name evidence="7" type="ORF">O3G_MSEX013156</name>
</gene>
<dbReference type="GO" id="GO:0016298">
    <property type="term" value="F:lipase activity"/>
    <property type="evidence" value="ECO:0007669"/>
    <property type="project" value="InterPro"/>
</dbReference>
<protein>
    <submittedName>
        <fullName evidence="8">Esterase</fullName>
    </submittedName>
</protein>
<dbReference type="Pfam" id="PF00151">
    <property type="entry name" value="Lipase"/>
    <property type="match status" value="1"/>
</dbReference>
<feature type="chain" id="PRO_5038276596" evidence="5">
    <location>
        <begin position="18"/>
        <end position="329"/>
    </location>
</feature>
<dbReference type="OrthoDB" id="199913at2759"/>
<comment type="subcellular location">
    <subcellularLocation>
        <location evidence="1">Secreted</location>
    </subcellularLocation>
</comment>
<evidence type="ECO:0000313" key="8">
    <source>
        <dbReference type="EMBL" id="UXP71886.1"/>
    </source>
</evidence>
<keyword evidence="5" id="KW-0732">Signal</keyword>
<dbReference type="Proteomes" id="UP000791440">
    <property type="component" value="Unassembled WGS sequence"/>
</dbReference>
<reference evidence="7" key="2">
    <citation type="submission" date="2020-12" db="EMBL/GenBank/DDBJ databases">
        <authorList>
            <person name="Kanost M."/>
        </authorList>
    </citation>
    <scope>NUCLEOTIDE SEQUENCE</scope>
</reference>
<dbReference type="InterPro" id="IPR013818">
    <property type="entry name" value="Lipase"/>
</dbReference>
<dbReference type="InterPro" id="IPR000734">
    <property type="entry name" value="TAG_lipase"/>
</dbReference>
<evidence type="ECO:0000256" key="1">
    <source>
        <dbReference type="ARBA" id="ARBA00004613"/>
    </source>
</evidence>
<comment type="similarity">
    <text evidence="2 4">Belongs to the AB hydrolase superfamily. Lipase family.</text>
</comment>
<dbReference type="AlphaFoldDB" id="A0A921ZQA5"/>
<evidence type="ECO:0000256" key="5">
    <source>
        <dbReference type="SAM" id="SignalP"/>
    </source>
</evidence>
<feature type="domain" description="Lipase" evidence="6">
    <location>
        <begin position="70"/>
        <end position="326"/>
    </location>
</feature>
<dbReference type="GO" id="GO:0005615">
    <property type="term" value="C:extracellular space"/>
    <property type="evidence" value="ECO:0007669"/>
    <property type="project" value="TreeGrafter"/>
</dbReference>
<reference evidence="8" key="3">
    <citation type="journal article" date="2022" name="Insect Sci.">
        <title>Genome-wide identification, classification, and expression profiling of serine esterases and other esterase-related proteins in the tobacco hornworm, Manduca sexta.</title>
        <authorList>
            <person name="Miao Z."/>
            <person name="Xiong C."/>
            <person name="Cao X."/>
            <person name="Shan T."/>
            <person name="Jin Q."/>
            <person name="Jiang H."/>
        </authorList>
    </citation>
    <scope>NUCLEOTIDE SEQUENCE</scope>
    <source>
        <strain evidence="8">NL12</strain>
    </source>
</reference>